<organism evidence="1 2">
    <name type="scientific">Desulfofundulus thermosubterraneus DSM 16057</name>
    <dbReference type="NCBI Taxonomy" id="1121432"/>
    <lineage>
        <taxon>Bacteria</taxon>
        <taxon>Bacillati</taxon>
        <taxon>Bacillota</taxon>
        <taxon>Clostridia</taxon>
        <taxon>Eubacteriales</taxon>
        <taxon>Peptococcaceae</taxon>
        <taxon>Desulfofundulus</taxon>
    </lineage>
</organism>
<reference evidence="2" key="1">
    <citation type="submission" date="2016-11" db="EMBL/GenBank/DDBJ databases">
        <authorList>
            <person name="Varghese N."/>
            <person name="Submissions S."/>
        </authorList>
    </citation>
    <scope>NUCLEOTIDE SEQUENCE [LARGE SCALE GENOMIC DNA]</scope>
    <source>
        <strain evidence="2">DSM 16057</strain>
    </source>
</reference>
<evidence type="ECO:0000313" key="2">
    <source>
        <dbReference type="Proteomes" id="UP000184529"/>
    </source>
</evidence>
<dbReference type="Gene3D" id="3.40.50.11440">
    <property type="match status" value="1"/>
</dbReference>
<evidence type="ECO:0008006" key="3">
    <source>
        <dbReference type="Google" id="ProtNLM"/>
    </source>
</evidence>
<gene>
    <name evidence="1" type="ORF">SAMN02745219_01341</name>
</gene>
<evidence type="ECO:0000313" key="1">
    <source>
        <dbReference type="EMBL" id="SHI90902.1"/>
    </source>
</evidence>
<dbReference type="EMBL" id="FQZM01000014">
    <property type="protein sequence ID" value="SHI90902.1"/>
    <property type="molecule type" value="Genomic_DNA"/>
</dbReference>
<dbReference type="OrthoDB" id="9788398at2"/>
<dbReference type="RefSeq" id="WP_072868236.1">
    <property type="nucleotide sequence ID" value="NZ_FQZM01000014.1"/>
</dbReference>
<keyword evidence="2" id="KW-1185">Reference proteome</keyword>
<proteinExistence type="predicted"/>
<sequence length="427" mass="46165">MNHLRFVKIRQIFPRPVIKDTRGRVLREMDRINFRERVKPGQRVAITAGSRGIKNITTILSALVEVVRAAKAEPFVVGAMGSHGGGTAQGQKEVLASLGITGETLGCQVLTAAEVVEIGETPRGVKAFCDVNAWNADGIIICNRIKPHTTFHGPVESGLMKMMAVGLGKVKGASLIHRVRPGEIASTLIDIGQVFIRSGKVLAGVGIVENSYDDTAIIEAAAPGELLEMEQRLLTEAYRLMPRLPVDRLDFLIVREIGKNISGTGMDTNVIGRTRMIGVPESSSPFIARIVVLDLTAASHGNATGIGLADITTRRLVDKMDHKITYLNCITSGNVQRAMLPIVMPDDRSAIEAALASLAAGEAVEHLQGALIKNTLELEYLWVTENLARELSQRTDIEVVGPPAPLVFREGNLVLEDDHEFVQGEGL</sequence>
<protein>
    <recommendedName>
        <fullName evidence="3">LarA-like N-terminal domain-containing protein</fullName>
    </recommendedName>
</protein>
<dbReference type="AlphaFoldDB" id="A0A1M6EZM7"/>
<dbReference type="STRING" id="1121432.SAMN02745219_01341"/>
<name>A0A1M6EZM7_9FIRM</name>
<accession>A0A1M6EZM7</accession>
<dbReference type="Proteomes" id="UP000184529">
    <property type="component" value="Unassembled WGS sequence"/>
</dbReference>